<dbReference type="AlphaFoldDB" id="R7VM26"/>
<name>R7VM26_CAPTE</name>
<reference evidence="2" key="3">
    <citation type="submission" date="2015-06" db="UniProtKB">
        <authorList>
            <consortium name="EnsemblMetazoa"/>
        </authorList>
    </citation>
    <scope>IDENTIFICATION</scope>
</reference>
<keyword evidence="3" id="KW-1185">Reference proteome</keyword>
<gene>
    <name evidence="1" type="ORF">CAPTEDRAFT_218501</name>
</gene>
<reference evidence="3" key="1">
    <citation type="submission" date="2012-12" db="EMBL/GenBank/DDBJ databases">
        <authorList>
            <person name="Hellsten U."/>
            <person name="Grimwood J."/>
            <person name="Chapman J.A."/>
            <person name="Shapiro H."/>
            <person name="Aerts A."/>
            <person name="Otillar R.P."/>
            <person name="Terry A.Y."/>
            <person name="Boore J.L."/>
            <person name="Simakov O."/>
            <person name="Marletaz F."/>
            <person name="Cho S.-J."/>
            <person name="Edsinger-Gonzales E."/>
            <person name="Havlak P."/>
            <person name="Kuo D.-H."/>
            <person name="Larsson T."/>
            <person name="Lv J."/>
            <person name="Arendt D."/>
            <person name="Savage R."/>
            <person name="Osoegawa K."/>
            <person name="de Jong P."/>
            <person name="Lindberg D.R."/>
            <person name="Seaver E.C."/>
            <person name="Weisblat D.A."/>
            <person name="Putnam N.H."/>
            <person name="Grigoriev I.V."/>
            <person name="Rokhsar D.S."/>
        </authorList>
    </citation>
    <scope>NUCLEOTIDE SEQUENCE</scope>
    <source>
        <strain evidence="3">I ESC-2004</strain>
    </source>
</reference>
<dbReference type="EMBL" id="AMQN01000523">
    <property type="status" value="NOT_ANNOTATED_CDS"/>
    <property type="molecule type" value="Genomic_DNA"/>
</dbReference>
<evidence type="ECO:0000313" key="1">
    <source>
        <dbReference type="EMBL" id="ELU18771.1"/>
    </source>
</evidence>
<evidence type="ECO:0000313" key="2">
    <source>
        <dbReference type="EnsemblMetazoa" id="CapteP218501"/>
    </source>
</evidence>
<dbReference type="EMBL" id="KB291799">
    <property type="protein sequence ID" value="ELU18771.1"/>
    <property type="molecule type" value="Genomic_DNA"/>
</dbReference>
<dbReference type="HOGENOM" id="CLU_880659_0_0_1"/>
<dbReference type="EnsemblMetazoa" id="CapteT218501">
    <property type="protein sequence ID" value="CapteP218501"/>
    <property type="gene ID" value="CapteG218501"/>
</dbReference>
<reference evidence="1 3" key="2">
    <citation type="journal article" date="2013" name="Nature">
        <title>Insights into bilaterian evolution from three spiralian genomes.</title>
        <authorList>
            <person name="Simakov O."/>
            <person name="Marletaz F."/>
            <person name="Cho S.J."/>
            <person name="Edsinger-Gonzales E."/>
            <person name="Havlak P."/>
            <person name="Hellsten U."/>
            <person name="Kuo D.H."/>
            <person name="Larsson T."/>
            <person name="Lv J."/>
            <person name="Arendt D."/>
            <person name="Savage R."/>
            <person name="Osoegawa K."/>
            <person name="de Jong P."/>
            <person name="Grimwood J."/>
            <person name="Chapman J.A."/>
            <person name="Shapiro H."/>
            <person name="Aerts A."/>
            <person name="Otillar R.P."/>
            <person name="Terry A.Y."/>
            <person name="Boore J.L."/>
            <person name="Grigoriev I.V."/>
            <person name="Lindberg D.R."/>
            <person name="Seaver E.C."/>
            <person name="Weisblat D.A."/>
            <person name="Putnam N.H."/>
            <person name="Rokhsar D.S."/>
        </authorList>
    </citation>
    <scope>NUCLEOTIDE SEQUENCE</scope>
    <source>
        <strain evidence="1 3">I ESC-2004</strain>
    </source>
</reference>
<evidence type="ECO:0000313" key="3">
    <source>
        <dbReference type="Proteomes" id="UP000014760"/>
    </source>
</evidence>
<sequence>MHHALNTCFWEAHDSSFVSVTSMDFSGERMRRVFSSIIIARITGFLFRFITHAHVLERSTAKLSSQSGVSSTKTMTLPADSDINASVKEQVKLLSIVAGGAIYCALADTVLEGCVDMSVTYVFTTLAERSITFEIWFVKTSTVVPSPQIRDKAMVYIAANIHRRRFAVSPAQFAISTVFTEKKIRVLSTMSSQTSVKSHSNDSNMEINGKETSDLDIITKHFKEYFIKVGPNLAKSIPNSNIDPISYTTQTNRYSMFTKSTNETEISNIIRALKNSAPGPDGIPSSILEENTAHFIQLLTHISSIFLSLKALYQTK</sequence>
<proteinExistence type="predicted"/>
<organism evidence="1">
    <name type="scientific">Capitella teleta</name>
    <name type="common">Polychaete worm</name>
    <dbReference type="NCBI Taxonomy" id="283909"/>
    <lineage>
        <taxon>Eukaryota</taxon>
        <taxon>Metazoa</taxon>
        <taxon>Spiralia</taxon>
        <taxon>Lophotrochozoa</taxon>
        <taxon>Annelida</taxon>
        <taxon>Polychaeta</taxon>
        <taxon>Sedentaria</taxon>
        <taxon>Scolecida</taxon>
        <taxon>Capitellidae</taxon>
        <taxon>Capitella</taxon>
    </lineage>
</organism>
<accession>R7VM26</accession>
<protein>
    <submittedName>
        <fullName evidence="1 2">Uncharacterized protein</fullName>
    </submittedName>
</protein>
<dbReference type="Proteomes" id="UP000014760">
    <property type="component" value="Unassembled WGS sequence"/>
</dbReference>